<dbReference type="GO" id="GO:0005829">
    <property type="term" value="C:cytosol"/>
    <property type="evidence" value="ECO:0007669"/>
    <property type="project" value="TreeGrafter"/>
</dbReference>
<dbReference type="InterPro" id="IPR003097">
    <property type="entry name" value="CysJ-like_FAD-binding"/>
</dbReference>
<accession>C1MKR4</accession>
<dbReference type="InterPro" id="IPR029039">
    <property type="entry name" value="Flavoprotein-like_sf"/>
</dbReference>
<evidence type="ECO:0000256" key="8">
    <source>
        <dbReference type="ARBA" id="ARBA00023797"/>
    </source>
</evidence>
<protein>
    <recommendedName>
        <fullName evidence="8">NADPH--hemoprotein reductase</fullName>
        <ecNumber evidence="8">1.6.2.4</ecNumber>
    </recommendedName>
</protein>
<dbReference type="PRINTS" id="PR00371">
    <property type="entry name" value="FPNCR"/>
</dbReference>
<dbReference type="STRING" id="564608.C1MKR4"/>
<dbReference type="Gene3D" id="3.40.50.80">
    <property type="entry name" value="Nucleotide-binding domain of ferredoxin-NADP reductase (FNR) module"/>
    <property type="match status" value="1"/>
</dbReference>
<dbReference type="FunFam" id="3.40.50.80:FF:000001">
    <property type="entry name" value="NADPH--cytochrome P450 reductase 1"/>
    <property type="match status" value="1"/>
</dbReference>
<dbReference type="PROSITE" id="PS50902">
    <property type="entry name" value="FLAVODOXIN_LIKE"/>
    <property type="match status" value="1"/>
</dbReference>
<evidence type="ECO:0000256" key="2">
    <source>
        <dbReference type="ARBA" id="ARBA00001974"/>
    </source>
</evidence>
<dbReference type="GO" id="GO:0010181">
    <property type="term" value="F:FMN binding"/>
    <property type="evidence" value="ECO:0007669"/>
    <property type="project" value="InterPro"/>
</dbReference>
<feature type="domain" description="Flavodoxin-like" evidence="9">
    <location>
        <begin position="56"/>
        <end position="210"/>
    </location>
</feature>
<evidence type="ECO:0000256" key="6">
    <source>
        <dbReference type="ARBA" id="ARBA00022857"/>
    </source>
</evidence>
<keyword evidence="5" id="KW-0274">FAD</keyword>
<comment type="cofactor">
    <cofactor evidence="2">
        <name>FAD</name>
        <dbReference type="ChEBI" id="CHEBI:57692"/>
    </cofactor>
</comment>
<dbReference type="eggNOG" id="KOG1158">
    <property type="taxonomic scope" value="Eukaryota"/>
</dbReference>
<organism evidence="12">
    <name type="scientific">Micromonas pusilla (strain CCMP1545)</name>
    <name type="common">Picoplanktonic green alga</name>
    <dbReference type="NCBI Taxonomy" id="564608"/>
    <lineage>
        <taxon>Eukaryota</taxon>
        <taxon>Viridiplantae</taxon>
        <taxon>Chlorophyta</taxon>
        <taxon>Mamiellophyceae</taxon>
        <taxon>Mamiellales</taxon>
        <taxon>Mamiellaceae</taxon>
        <taxon>Micromonas</taxon>
    </lineage>
</organism>
<dbReference type="InterPro" id="IPR008254">
    <property type="entry name" value="Flavodoxin/NO_synth"/>
</dbReference>
<evidence type="ECO:0000256" key="3">
    <source>
        <dbReference type="ARBA" id="ARBA00022630"/>
    </source>
</evidence>
<evidence type="ECO:0000256" key="5">
    <source>
        <dbReference type="ARBA" id="ARBA00022827"/>
    </source>
</evidence>
<dbReference type="RefSeq" id="XP_003056042.1">
    <property type="nucleotide sequence ID" value="XM_003055996.1"/>
</dbReference>
<dbReference type="KEGG" id="mpp:MICPUCDRAFT_55430"/>
<evidence type="ECO:0000313" key="11">
    <source>
        <dbReference type="EMBL" id="EEH59418.1"/>
    </source>
</evidence>
<dbReference type="InterPro" id="IPR039261">
    <property type="entry name" value="FNR_nucleotide-bd"/>
</dbReference>
<name>C1MKR4_MICPC</name>
<gene>
    <name evidence="11" type="ORF">MICPUCDRAFT_55430</name>
</gene>
<dbReference type="OMA" id="MTPTRIH"/>
<dbReference type="InterPro" id="IPR023173">
    <property type="entry name" value="NADPH_Cyt_P450_Rdtase_alpha"/>
</dbReference>
<dbReference type="SUPFAM" id="SSF52218">
    <property type="entry name" value="Flavoproteins"/>
    <property type="match status" value="1"/>
</dbReference>
<dbReference type="PANTHER" id="PTHR19384">
    <property type="entry name" value="NITRIC OXIDE SYNTHASE-RELATED"/>
    <property type="match status" value="1"/>
</dbReference>
<dbReference type="GO" id="GO:0050660">
    <property type="term" value="F:flavin adenine dinucleotide binding"/>
    <property type="evidence" value="ECO:0007669"/>
    <property type="project" value="TreeGrafter"/>
</dbReference>
<dbReference type="GeneID" id="9681973"/>
<keyword evidence="4" id="KW-0288">FMN</keyword>
<keyword evidence="3" id="KW-0285">Flavoprotein</keyword>
<dbReference type="PANTHER" id="PTHR19384:SF17">
    <property type="entry name" value="NADPH--CYTOCHROME P450 REDUCTASE"/>
    <property type="match status" value="1"/>
</dbReference>
<dbReference type="SUPFAM" id="SSF52343">
    <property type="entry name" value="Ferredoxin reductase-like, C-terminal NADP-linked domain"/>
    <property type="match status" value="1"/>
</dbReference>
<dbReference type="Pfam" id="PF00667">
    <property type="entry name" value="FAD_binding_1"/>
    <property type="match status" value="1"/>
</dbReference>
<dbReference type="Pfam" id="PF00258">
    <property type="entry name" value="Flavodoxin_1"/>
    <property type="match status" value="1"/>
</dbReference>
<dbReference type="EMBL" id="GG663736">
    <property type="protein sequence ID" value="EEH59418.1"/>
    <property type="molecule type" value="Genomic_DNA"/>
</dbReference>
<dbReference type="OrthoDB" id="1856718at2759"/>
<dbReference type="Gene3D" id="2.40.30.10">
    <property type="entry name" value="Translation factors"/>
    <property type="match status" value="1"/>
</dbReference>
<keyword evidence="7" id="KW-0560">Oxidoreductase</keyword>
<dbReference type="InterPro" id="IPR001094">
    <property type="entry name" value="Flavdoxin-like"/>
</dbReference>
<dbReference type="Pfam" id="PF00175">
    <property type="entry name" value="NAD_binding_1"/>
    <property type="match status" value="1"/>
</dbReference>
<dbReference type="InterPro" id="IPR001433">
    <property type="entry name" value="OxRdtase_FAD/NAD-bd"/>
</dbReference>
<evidence type="ECO:0000259" key="9">
    <source>
        <dbReference type="PROSITE" id="PS50902"/>
    </source>
</evidence>
<comment type="cofactor">
    <cofactor evidence="1">
        <name>FMN</name>
        <dbReference type="ChEBI" id="CHEBI:58210"/>
    </cofactor>
</comment>
<dbReference type="Proteomes" id="UP000001876">
    <property type="component" value="Unassembled WGS sequence"/>
</dbReference>
<proteinExistence type="predicted"/>
<dbReference type="PRINTS" id="PR00369">
    <property type="entry name" value="FLAVODOXIN"/>
</dbReference>
<dbReference type="PROSITE" id="PS51384">
    <property type="entry name" value="FAD_FR"/>
    <property type="match status" value="1"/>
</dbReference>
<dbReference type="InterPro" id="IPR017927">
    <property type="entry name" value="FAD-bd_FR_type"/>
</dbReference>
<dbReference type="InterPro" id="IPR001709">
    <property type="entry name" value="Flavoprot_Pyr_Nucl_cyt_Rdtase"/>
</dbReference>
<dbReference type="AlphaFoldDB" id="C1MKR4"/>
<evidence type="ECO:0000256" key="4">
    <source>
        <dbReference type="ARBA" id="ARBA00022643"/>
    </source>
</evidence>
<dbReference type="Gene3D" id="1.20.990.10">
    <property type="entry name" value="NADPH-cytochrome p450 Reductase, Chain A, domain 3"/>
    <property type="match status" value="1"/>
</dbReference>
<evidence type="ECO:0000256" key="1">
    <source>
        <dbReference type="ARBA" id="ARBA00001917"/>
    </source>
</evidence>
<keyword evidence="6" id="KW-0521">NADP</keyword>
<dbReference type="Gene3D" id="3.40.50.360">
    <property type="match status" value="1"/>
</dbReference>
<reference evidence="11 12" key="1">
    <citation type="journal article" date="2009" name="Science">
        <title>Green evolution and dynamic adaptations revealed by genomes of the marine picoeukaryotes Micromonas.</title>
        <authorList>
            <person name="Worden A.Z."/>
            <person name="Lee J.H."/>
            <person name="Mock T."/>
            <person name="Rouze P."/>
            <person name="Simmons M.P."/>
            <person name="Aerts A.L."/>
            <person name="Allen A.E."/>
            <person name="Cuvelier M.L."/>
            <person name="Derelle E."/>
            <person name="Everett M.V."/>
            <person name="Foulon E."/>
            <person name="Grimwood J."/>
            <person name="Gundlach H."/>
            <person name="Henrissat B."/>
            <person name="Napoli C."/>
            <person name="McDonald S.M."/>
            <person name="Parker M.S."/>
            <person name="Rombauts S."/>
            <person name="Salamov A."/>
            <person name="Von Dassow P."/>
            <person name="Badger J.H."/>
            <person name="Coutinho P.M."/>
            <person name="Demir E."/>
            <person name="Dubchak I."/>
            <person name="Gentemann C."/>
            <person name="Eikrem W."/>
            <person name="Gready J.E."/>
            <person name="John U."/>
            <person name="Lanier W."/>
            <person name="Lindquist E.A."/>
            <person name="Lucas S."/>
            <person name="Mayer K.F."/>
            <person name="Moreau H."/>
            <person name="Not F."/>
            <person name="Otillar R."/>
            <person name="Panaud O."/>
            <person name="Pangilinan J."/>
            <person name="Paulsen I."/>
            <person name="Piegu B."/>
            <person name="Poliakov A."/>
            <person name="Robbens S."/>
            <person name="Schmutz J."/>
            <person name="Toulza E."/>
            <person name="Wyss T."/>
            <person name="Zelensky A."/>
            <person name="Zhou K."/>
            <person name="Armbrust E.V."/>
            <person name="Bhattacharya D."/>
            <person name="Goodenough U.W."/>
            <person name="Van de Peer Y."/>
            <person name="Grigoriev I.V."/>
        </authorList>
    </citation>
    <scope>NUCLEOTIDE SEQUENCE [LARGE SCALE GENOMIC DNA]</scope>
    <source>
        <strain evidence="11 12">CCMP1545</strain>
    </source>
</reference>
<evidence type="ECO:0000256" key="7">
    <source>
        <dbReference type="ARBA" id="ARBA00023002"/>
    </source>
</evidence>
<dbReference type="GO" id="GO:0003958">
    <property type="term" value="F:NADPH-hemoprotein reductase activity"/>
    <property type="evidence" value="ECO:0007669"/>
    <property type="project" value="UniProtKB-EC"/>
</dbReference>
<sequence>MTPELFAFVSVVFFFASIFALVTSNATKLVRTKVSQALAPQPHDVNVEEDDVKLRIAVFFGTQTGTSERFAREVEAELNQRYGTAVCVRTADLENVTPDLADESFCAKEEPLAIFLQSTYGDGEPTDTSTEFVHQLRDLAGSGKMSKHLQKLTFSVFGLGNSSYEHFNAAAKLLDKSLEQLGATRLVDIYLGDDDGSLEDDFQSWKECLWAEIEGRYCISAANSCGNDLTSYVVISASMDDAEAVHQNLEASLTQNPAEGRTSSTAPYSAQVCRAFELHSNASDRSCVHVDFNICGTGICYQHGDHLGVFAENSLPVVQRGASCLNYQLDYVFTLTIPSGAPASLSTPFPTPCTLKAALTKYADLLSPPRKTALAALASVSSNPAQKARLYHLASAAGKQEYNAYIVDPGRSLLEVLEAFPSAVPPLGLFFGFVSARLAPRFYSISCSPLDNPGIVSASVAVVREERPTGRLHEGVASSFLARYLPEKGERNLPAVINSHRVPLFVHPSNFKLPRNASTPVVMIGPGTGFAPFRGFLQERAALRRCGKLLGPAYLFFGCRSEHHDFIYREEMEDALANETISELHVAFSREFSNRKVYVQDKLMEFSSKLNSVMKDDQGCAGSIYICGNAKGMARDVNRALHSILIREGGYAGYEAEGIIAHLSEAGRYQKDVW</sequence>
<dbReference type="EC" id="1.6.2.4" evidence="8"/>
<dbReference type="SUPFAM" id="SSF63380">
    <property type="entry name" value="Riboflavin synthase domain-like"/>
    <property type="match status" value="1"/>
</dbReference>
<evidence type="ECO:0000313" key="12">
    <source>
        <dbReference type="Proteomes" id="UP000001876"/>
    </source>
</evidence>
<keyword evidence="12" id="KW-1185">Reference proteome</keyword>
<feature type="domain" description="FAD-binding FR-type" evidence="10">
    <location>
        <begin position="265"/>
        <end position="514"/>
    </location>
</feature>
<evidence type="ECO:0000259" key="10">
    <source>
        <dbReference type="PROSITE" id="PS51384"/>
    </source>
</evidence>
<dbReference type="InterPro" id="IPR017938">
    <property type="entry name" value="Riboflavin_synthase-like_b-brl"/>
</dbReference>